<reference evidence="16 17" key="1">
    <citation type="journal article" date="2019" name="Environ. Microbiol.">
        <title>Species interactions and distinct microbial communities in high Arctic permafrost affected cryosols are associated with the CH4 and CO2 gas fluxes.</title>
        <authorList>
            <person name="Altshuler I."/>
            <person name="Hamel J."/>
            <person name="Turney S."/>
            <person name="Magnuson E."/>
            <person name="Levesque R."/>
            <person name="Greer C."/>
            <person name="Whyte L.G."/>
        </authorList>
    </citation>
    <scope>NUCLEOTIDE SEQUENCE [LARGE SCALE GENOMIC DNA]</scope>
    <source>
        <strain evidence="16 17">S9.2P</strain>
    </source>
</reference>
<dbReference type="InterPro" id="IPR012910">
    <property type="entry name" value="Plug_dom"/>
</dbReference>
<proteinExistence type="inferred from homology"/>
<keyword evidence="13" id="KW-0732">Signal</keyword>
<keyword evidence="9 11" id="KW-0472">Membrane</keyword>
<comment type="subcellular location">
    <subcellularLocation>
        <location evidence="1 11">Cell outer membrane</location>
        <topology evidence="1 11">Multi-pass membrane protein</topology>
    </subcellularLocation>
</comment>
<dbReference type="InterPro" id="IPR008969">
    <property type="entry name" value="CarboxyPept-like_regulatory"/>
</dbReference>
<dbReference type="SUPFAM" id="SSF56935">
    <property type="entry name" value="Porins"/>
    <property type="match status" value="1"/>
</dbReference>
<feature type="chain" id="PRO_5021485720" evidence="13">
    <location>
        <begin position="23"/>
        <end position="1061"/>
    </location>
</feature>
<dbReference type="SUPFAM" id="SSF49464">
    <property type="entry name" value="Carboxypeptidase regulatory domain-like"/>
    <property type="match status" value="1"/>
</dbReference>
<dbReference type="OrthoDB" id="9768177at2"/>
<feature type="domain" description="TonB-dependent receptor plug" evidence="15">
    <location>
        <begin position="121"/>
        <end position="245"/>
    </location>
</feature>
<name>A0A502H0T4_9BACT</name>
<keyword evidence="17" id="KW-1185">Reference proteome</keyword>
<dbReference type="EMBL" id="RCYZ01000002">
    <property type="protein sequence ID" value="TPG67020.1"/>
    <property type="molecule type" value="Genomic_DNA"/>
</dbReference>
<evidence type="ECO:0000256" key="2">
    <source>
        <dbReference type="ARBA" id="ARBA00022448"/>
    </source>
</evidence>
<evidence type="ECO:0000256" key="12">
    <source>
        <dbReference type="RuleBase" id="RU003357"/>
    </source>
</evidence>
<keyword evidence="10 11" id="KW-0998">Cell outer membrane</keyword>
<comment type="similarity">
    <text evidence="11 12">Belongs to the TonB-dependent receptor family.</text>
</comment>
<dbReference type="PANTHER" id="PTHR32552">
    <property type="entry name" value="FERRICHROME IRON RECEPTOR-RELATED"/>
    <property type="match status" value="1"/>
</dbReference>
<evidence type="ECO:0000256" key="5">
    <source>
        <dbReference type="ARBA" id="ARBA00022692"/>
    </source>
</evidence>
<dbReference type="InterPro" id="IPR023996">
    <property type="entry name" value="TonB-dep_OMP_SusC/RagA"/>
</dbReference>
<dbReference type="RefSeq" id="WP_140465343.1">
    <property type="nucleotide sequence ID" value="NZ_RCYZ01000002.1"/>
</dbReference>
<evidence type="ECO:0000313" key="16">
    <source>
        <dbReference type="EMBL" id="TPG67020.1"/>
    </source>
</evidence>
<comment type="caution">
    <text evidence="16">The sequence shown here is derived from an EMBL/GenBank/DDBJ whole genome shotgun (WGS) entry which is preliminary data.</text>
</comment>
<feature type="signal peptide" evidence="13">
    <location>
        <begin position="1"/>
        <end position="22"/>
    </location>
</feature>
<gene>
    <name evidence="16" type="ORF">EAH73_04570</name>
</gene>
<evidence type="ECO:0000256" key="10">
    <source>
        <dbReference type="ARBA" id="ARBA00023237"/>
    </source>
</evidence>
<evidence type="ECO:0000256" key="3">
    <source>
        <dbReference type="ARBA" id="ARBA00022452"/>
    </source>
</evidence>
<dbReference type="GO" id="GO:0009279">
    <property type="term" value="C:cell outer membrane"/>
    <property type="evidence" value="ECO:0007669"/>
    <property type="project" value="UniProtKB-SubCell"/>
</dbReference>
<accession>A0A502H0T4</accession>
<keyword evidence="2 11" id="KW-0813">Transport</keyword>
<evidence type="ECO:0000256" key="13">
    <source>
        <dbReference type="SAM" id="SignalP"/>
    </source>
</evidence>
<keyword evidence="7" id="KW-0406">Ion transport</keyword>
<keyword evidence="6" id="KW-0408">Iron</keyword>
<dbReference type="PANTHER" id="PTHR32552:SF81">
    <property type="entry name" value="TONB-DEPENDENT OUTER MEMBRANE RECEPTOR"/>
    <property type="match status" value="1"/>
</dbReference>
<evidence type="ECO:0000256" key="1">
    <source>
        <dbReference type="ARBA" id="ARBA00004571"/>
    </source>
</evidence>
<evidence type="ECO:0000256" key="11">
    <source>
        <dbReference type="PROSITE-ProRule" id="PRU01360"/>
    </source>
</evidence>
<evidence type="ECO:0000259" key="14">
    <source>
        <dbReference type="Pfam" id="PF00593"/>
    </source>
</evidence>
<evidence type="ECO:0000256" key="7">
    <source>
        <dbReference type="ARBA" id="ARBA00023065"/>
    </source>
</evidence>
<keyword evidence="3 11" id="KW-1134">Transmembrane beta strand</keyword>
<evidence type="ECO:0000256" key="9">
    <source>
        <dbReference type="ARBA" id="ARBA00023136"/>
    </source>
</evidence>
<dbReference type="PROSITE" id="PS52016">
    <property type="entry name" value="TONB_DEPENDENT_REC_3"/>
    <property type="match status" value="1"/>
</dbReference>
<dbReference type="Pfam" id="PF07715">
    <property type="entry name" value="Plug"/>
    <property type="match status" value="1"/>
</dbReference>
<evidence type="ECO:0000259" key="15">
    <source>
        <dbReference type="Pfam" id="PF07715"/>
    </source>
</evidence>
<dbReference type="InterPro" id="IPR000531">
    <property type="entry name" value="Beta-barrel_TonB"/>
</dbReference>
<keyword evidence="5 11" id="KW-0812">Transmembrane</keyword>
<keyword evidence="4" id="KW-0410">Iron transport</keyword>
<dbReference type="Pfam" id="PF00593">
    <property type="entry name" value="TonB_dep_Rec_b-barrel"/>
    <property type="match status" value="1"/>
</dbReference>
<sequence>MKNNLFWMVFLLLLGSFGAAEAQAQERTISGRVIDRATNEGLPGVTVLVPGTSVGVSTNADGVFSLSVPSGVTELRFSSVGYVGTQQAITNGNGPYTVSLATDTKQLNEVVVTALGIEKDKKTLGYATQTIEAGQLTQGRDRSVLNSLQGKVAGVQINNASGGVGSSTRVVIRGNKSFSGNNQPLYVVDGIPIDNSSVGTGDNLNNGVDTGNRANDINPEDVESVTILKGPAATALYGSRAATGAILITTKSGRGAAKNGKKAEVTFTSSYVIDNILRLPEMQNEFGQGFPQDGFTRVSDTRENTSWGPRFDGVDRVWGNIVGNQQLSKPYVALPNNVREFFNVGKTFNNSISLGGGDAKTNYIVSGSNVQQSGITPGTKYDRSSVKVGGETHLTNKITSSVSATYTNTSSDQAVTGQGNTSIYDQLIQTPRDISLLELRDLNSKFNDINGFYSPYTVNPWQVINDNKFHNDVNRLVGNAQIGYDLNDHFRAKYRLGMDTYSDQRSQFTARRDPTTAGYPTGTGYYSETQINYREISSDVILTYNGNITKDLTVSALLGQNYNQRRYDQTGIGTNNLVSNSIGPTLNNNKNNGYLNTSLSHTLRRLVGVYSTVDFGYRDFLFLGLTARNDWSSTLPSGNRSFFYPAVNAGFVFTDLLGLKENRFFNYGKLRANVAQVGNDASPYLTRSVFNVASVTNGYTGGDLQYPLGNVVGYAQSNIIGSSTLQPEITKSVEVGAELRFFGNRLTTDVSLYDTRSTKQILTIPLPPGSGFTGLVGNVGEIQNKGIEVLLSGTPVKAGGFTWDVSLNYSKNVSKVLSTTPDGADVAIGGLGGVTLTARVGEPYGVFRTNDILRNELGQVVVSAATGTPLSSQITSLGTITPHYTAGLTNTFAYKGLNLTVVFDTKQGGSIYSRTRGTQRFAGTAPETLINDRQPFVVANSVIQNSDGSYSPNTTPTDAYNYFGALEGASGPAGTNIIDASYAKLREVAFSYTLPANWLTKTPFGSLSVGITGRNLLLWTAKENTYIDPEISNFGNGNVQGFDFTGAPSLRSYGANIRVSF</sequence>
<dbReference type="InterPro" id="IPR036942">
    <property type="entry name" value="Beta-barrel_TonB_sf"/>
</dbReference>
<evidence type="ECO:0000256" key="6">
    <source>
        <dbReference type="ARBA" id="ARBA00023004"/>
    </source>
</evidence>
<dbReference type="Proteomes" id="UP000317646">
    <property type="component" value="Unassembled WGS sequence"/>
</dbReference>
<dbReference type="Gene3D" id="2.170.130.10">
    <property type="entry name" value="TonB-dependent receptor, plug domain"/>
    <property type="match status" value="1"/>
</dbReference>
<dbReference type="Gene3D" id="2.40.170.20">
    <property type="entry name" value="TonB-dependent receptor, beta-barrel domain"/>
    <property type="match status" value="1"/>
</dbReference>
<evidence type="ECO:0000313" key="17">
    <source>
        <dbReference type="Proteomes" id="UP000317646"/>
    </source>
</evidence>
<dbReference type="NCBIfam" id="TIGR04057">
    <property type="entry name" value="SusC_RagA_signa"/>
    <property type="match status" value="1"/>
</dbReference>
<dbReference type="GO" id="GO:0006826">
    <property type="term" value="P:iron ion transport"/>
    <property type="evidence" value="ECO:0007669"/>
    <property type="project" value="UniProtKB-KW"/>
</dbReference>
<evidence type="ECO:0000256" key="4">
    <source>
        <dbReference type="ARBA" id="ARBA00022496"/>
    </source>
</evidence>
<dbReference type="InterPro" id="IPR037066">
    <property type="entry name" value="Plug_dom_sf"/>
</dbReference>
<dbReference type="AlphaFoldDB" id="A0A502H0T4"/>
<dbReference type="FunFam" id="2.170.130.10:FF:000023">
    <property type="entry name" value="SusC/RagA family TonB-linked outer membrane protein"/>
    <property type="match status" value="1"/>
</dbReference>
<evidence type="ECO:0000256" key="8">
    <source>
        <dbReference type="ARBA" id="ARBA00023077"/>
    </source>
</evidence>
<dbReference type="NCBIfam" id="TIGR04056">
    <property type="entry name" value="OMP_RagA_SusC"/>
    <property type="match status" value="1"/>
</dbReference>
<organism evidence="16 17">
    <name type="scientific">Hymenobacter nivis</name>
    <dbReference type="NCBI Taxonomy" id="1850093"/>
    <lineage>
        <taxon>Bacteria</taxon>
        <taxon>Pseudomonadati</taxon>
        <taxon>Bacteroidota</taxon>
        <taxon>Cytophagia</taxon>
        <taxon>Cytophagales</taxon>
        <taxon>Hymenobacteraceae</taxon>
        <taxon>Hymenobacter</taxon>
    </lineage>
</organism>
<dbReference type="InterPro" id="IPR023997">
    <property type="entry name" value="TonB-dep_OMP_SusC/RagA_CS"/>
</dbReference>
<dbReference type="Gene3D" id="2.60.40.1120">
    <property type="entry name" value="Carboxypeptidase-like, regulatory domain"/>
    <property type="match status" value="1"/>
</dbReference>
<feature type="domain" description="TonB-dependent receptor-like beta-barrel" evidence="14">
    <location>
        <begin position="449"/>
        <end position="912"/>
    </location>
</feature>
<dbReference type="InterPro" id="IPR039426">
    <property type="entry name" value="TonB-dep_rcpt-like"/>
</dbReference>
<keyword evidence="8 12" id="KW-0798">TonB box</keyword>
<protein>
    <submittedName>
        <fullName evidence="16">SusC/RagA family TonB-linked outer membrane protein</fullName>
    </submittedName>
</protein>
<dbReference type="Pfam" id="PF13715">
    <property type="entry name" value="CarbopepD_reg_2"/>
    <property type="match status" value="1"/>
</dbReference>